<evidence type="ECO:0000256" key="1">
    <source>
        <dbReference type="ARBA" id="ARBA00000966"/>
    </source>
</evidence>
<gene>
    <name evidence="12" type="ORF">SLEP1_g18143</name>
</gene>
<dbReference type="EC" id="3.2.1.4" evidence="9"/>
<protein>
    <recommendedName>
        <fullName evidence="9">Endoglucanase</fullName>
        <ecNumber evidence="9">3.2.1.4</ecNumber>
    </recommendedName>
</protein>
<reference evidence="12 13" key="1">
    <citation type="journal article" date="2021" name="Commun. Biol.">
        <title>The genome of Shorea leprosula (Dipterocarpaceae) highlights the ecological relevance of drought in aseasonal tropical rainforests.</title>
        <authorList>
            <person name="Ng K.K.S."/>
            <person name="Kobayashi M.J."/>
            <person name="Fawcett J.A."/>
            <person name="Hatakeyama M."/>
            <person name="Paape T."/>
            <person name="Ng C.H."/>
            <person name="Ang C.C."/>
            <person name="Tnah L.H."/>
            <person name="Lee C.T."/>
            <person name="Nishiyama T."/>
            <person name="Sese J."/>
            <person name="O'Brien M.J."/>
            <person name="Copetti D."/>
            <person name="Mohd Noor M.I."/>
            <person name="Ong R.C."/>
            <person name="Putra M."/>
            <person name="Sireger I.Z."/>
            <person name="Indrioko S."/>
            <person name="Kosugi Y."/>
            <person name="Izuno A."/>
            <person name="Isagi Y."/>
            <person name="Lee S.L."/>
            <person name="Shimizu K.K."/>
        </authorList>
    </citation>
    <scope>NUCLEOTIDE SEQUENCE [LARGE SCALE GENOMIC DNA]</scope>
    <source>
        <strain evidence="12">214</strain>
    </source>
</reference>
<evidence type="ECO:0000256" key="6">
    <source>
        <dbReference type="ARBA" id="ARBA00023295"/>
    </source>
</evidence>
<dbReference type="InterPro" id="IPR001701">
    <property type="entry name" value="Glyco_hydro_9"/>
</dbReference>
<keyword evidence="5 8" id="KW-0119">Carbohydrate metabolism</keyword>
<evidence type="ECO:0000256" key="2">
    <source>
        <dbReference type="ARBA" id="ARBA00007072"/>
    </source>
</evidence>
<accession>A0AAV5J474</accession>
<dbReference type="GO" id="GO:0008810">
    <property type="term" value="F:cellulase activity"/>
    <property type="evidence" value="ECO:0007669"/>
    <property type="project" value="UniProtKB-EC"/>
</dbReference>
<evidence type="ECO:0000256" key="10">
    <source>
        <dbReference type="SAM" id="Phobius"/>
    </source>
</evidence>
<dbReference type="FunFam" id="1.50.10.10:FF:000020">
    <property type="entry name" value="Endoglucanase"/>
    <property type="match status" value="1"/>
</dbReference>
<evidence type="ECO:0000256" key="9">
    <source>
        <dbReference type="RuleBase" id="RU361166"/>
    </source>
</evidence>
<evidence type="ECO:0000256" key="3">
    <source>
        <dbReference type="ARBA" id="ARBA00022801"/>
    </source>
</evidence>
<dbReference type="PROSITE" id="PS00592">
    <property type="entry name" value="GH9_2"/>
    <property type="match status" value="1"/>
</dbReference>
<evidence type="ECO:0000259" key="11">
    <source>
        <dbReference type="Pfam" id="PF00759"/>
    </source>
</evidence>
<dbReference type="InterPro" id="IPR012341">
    <property type="entry name" value="6hp_glycosidase-like_sf"/>
</dbReference>
<dbReference type="AlphaFoldDB" id="A0AAV5J474"/>
<dbReference type="SUPFAM" id="SSF48208">
    <property type="entry name" value="Six-hairpin glycosidases"/>
    <property type="match status" value="1"/>
</dbReference>
<name>A0AAV5J474_9ROSI</name>
<evidence type="ECO:0000313" key="13">
    <source>
        <dbReference type="Proteomes" id="UP001054252"/>
    </source>
</evidence>
<dbReference type="PANTHER" id="PTHR22298">
    <property type="entry name" value="ENDO-1,4-BETA-GLUCANASE"/>
    <property type="match status" value="1"/>
</dbReference>
<dbReference type="EMBL" id="BPVZ01000024">
    <property type="protein sequence ID" value="GKV06243.1"/>
    <property type="molecule type" value="Genomic_DNA"/>
</dbReference>
<feature type="active site" evidence="8">
    <location>
        <position position="993"/>
    </location>
</feature>
<keyword evidence="10" id="KW-0472">Membrane</keyword>
<keyword evidence="10" id="KW-0812">Transmembrane</keyword>
<dbReference type="InterPro" id="IPR018221">
    <property type="entry name" value="Glyco_hydro_9_His_AS"/>
</dbReference>
<keyword evidence="6 8" id="KW-0326">Glycosidase</keyword>
<sequence length="1072" mass="118221">MDFLDLLILALICQFLKVLLVTAVGLLLAMDRVNLLGPDARWCFMCLGLRSYPATWLKQLLGKVWEPCEFMSEGNMGILLLIILLELCEESSSPFGDSSTCSTNADASLSLALLAIYVWSYVYIMMRVYANNEGNGIDKDERLVVITTSGGDSEEFLESSREALLPSKGFESREKCLDQIEPPSHAIEKREKGKVLIFLGKIKQHVNKLTSQIKLKMLLAPRTVATVLIGDNAPLWVIYSSTTLIGSQGSGVGAPIITGITAIKFIILPALGISIVKATIHVGMVGSNSLLQFTLMFQYVVPPAVNIGEPGDHFYCSFCLCIAAAFFSPRTHSQYYIFVVGTISQLLGAGQTMKYSIELFDAKNDFALWQSTVKDVFTYQGLDTALEETKPVEMKDSDWSNIQKKVASQLRLALAPKMVEGTNIHKHLSDFNMMVTQVLNVGNILEEEEKALLLLASLPKSYKSLVQSMLVGKTTLVMKDVTSMLLENDKFLGEDDGANQTNALGELGKIMMAIGEKVNIEGIGDVRLNVHNGRVKILKNQEWCKVYNGGRLVLHGRKNKHNIYVLEQHPEKGLNKTMRKMVWKPKGILVDGKEINKTKKKVSFNNEVVFDDDYRNALTKSLLYFEAQRSGKLPPNHRVDWRGDSGLNDGQDVNIDLTGGYYDAGDHVKFGFTLAFTITTLSWSTLEFQDQLTRNKEFSNALSAIKWGTDYLIKAHPQPNVLYGQVGEGDPDHACWMRPEQMTTPRTSYKIDEQRPGADLAAETAAAFAAASIVFQGTDTSYSKVLLNHARQLFDFARTHPGLYQNSINDAGKFYSSSGYEDELLWAAAWLYRATNGKPYLDFLNAAGNTGGTRTTFSWDDKYVGAQVLVAKLVLEKKVPDSGVMAQFKNQAEQFICACAQKGNGNVKKTPGGLLWFLPFDNLQYTATATLVASAYSNYLSAAKSSIQCPGGILQSQDLVDLARSQVDYILGSNPKKMSYMVGFGNNFPGQVHHRAASIVSIKKDPTPVSCKEGFDKWFNKNEPNPNVLEGGVVGGPDANDAFTDSRGNFQQSEPATVTPAPLVGVFAFLAK</sequence>
<evidence type="ECO:0000256" key="4">
    <source>
        <dbReference type="ARBA" id="ARBA00023001"/>
    </source>
</evidence>
<keyword evidence="7 8" id="KW-0624">Polysaccharide degradation</keyword>
<dbReference type="Proteomes" id="UP001054252">
    <property type="component" value="Unassembled WGS sequence"/>
</dbReference>
<dbReference type="Pfam" id="PF00759">
    <property type="entry name" value="Glyco_hydro_9"/>
    <property type="match status" value="1"/>
</dbReference>
<evidence type="ECO:0000256" key="7">
    <source>
        <dbReference type="ARBA" id="ARBA00023326"/>
    </source>
</evidence>
<feature type="transmembrane region" description="Helical" evidence="10">
    <location>
        <begin position="107"/>
        <end position="124"/>
    </location>
</feature>
<dbReference type="InterPro" id="IPR008928">
    <property type="entry name" value="6-hairpin_glycosidase_sf"/>
</dbReference>
<keyword evidence="13" id="KW-1185">Reference proteome</keyword>
<feature type="domain" description="Glycoside hydrolase family 9" evidence="11">
    <location>
        <begin position="614"/>
        <end position="1066"/>
    </location>
</feature>
<evidence type="ECO:0000256" key="5">
    <source>
        <dbReference type="ARBA" id="ARBA00023277"/>
    </source>
</evidence>
<comment type="caution">
    <text evidence="12">The sequence shown here is derived from an EMBL/GenBank/DDBJ whole genome shotgun (WGS) entry which is preliminary data.</text>
</comment>
<dbReference type="GO" id="GO:0030245">
    <property type="term" value="P:cellulose catabolic process"/>
    <property type="evidence" value="ECO:0007669"/>
    <property type="project" value="UniProtKB-KW"/>
</dbReference>
<comment type="catalytic activity">
    <reaction evidence="1 9">
        <text>Endohydrolysis of (1-&gt;4)-beta-D-glucosidic linkages in cellulose, lichenin and cereal beta-D-glucans.</text>
        <dbReference type="EC" id="3.2.1.4"/>
    </reaction>
</comment>
<feature type="transmembrane region" description="Helical" evidence="10">
    <location>
        <begin position="6"/>
        <end position="29"/>
    </location>
</feature>
<proteinExistence type="inferred from homology"/>
<dbReference type="Pfam" id="PF14223">
    <property type="entry name" value="Retrotran_gag_2"/>
    <property type="match status" value="1"/>
</dbReference>
<organism evidence="12 13">
    <name type="scientific">Rubroshorea leprosula</name>
    <dbReference type="NCBI Taxonomy" id="152421"/>
    <lineage>
        <taxon>Eukaryota</taxon>
        <taxon>Viridiplantae</taxon>
        <taxon>Streptophyta</taxon>
        <taxon>Embryophyta</taxon>
        <taxon>Tracheophyta</taxon>
        <taxon>Spermatophyta</taxon>
        <taxon>Magnoliopsida</taxon>
        <taxon>eudicotyledons</taxon>
        <taxon>Gunneridae</taxon>
        <taxon>Pentapetalae</taxon>
        <taxon>rosids</taxon>
        <taxon>malvids</taxon>
        <taxon>Malvales</taxon>
        <taxon>Dipterocarpaceae</taxon>
        <taxon>Rubroshorea</taxon>
    </lineage>
</organism>
<keyword evidence="3 8" id="KW-0378">Hydrolase</keyword>
<evidence type="ECO:0000256" key="8">
    <source>
        <dbReference type="PROSITE-ProRule" id="PRU10059"/>
    </source>
</evidence>
<keyword evidence="10" id="KW-1133">Transmembrane helix</keyword>
<evidence type="ECO:0000313" key="12">
    <source>
        <dbReference type="EMBL" id="GKV06243.1"/>
    </source>
</evidence>
<dbReference type="Gene3D" id="1.50.10.10">
    <property type="match status" value="1"/>
</dbReference>
<comment type="similarity">
    <text evidence="2 8 9">Belongs to the glycosyl hydrolase 9 (cellulase E) family.</text>
</comment>
<keyword evidence="4 9" id="KW-0136">Cellulose degradation</keyword>